<dbReference type="SUPFAM" id="SSF57903">
    <property type="entry name" value="FYVE/PHD zinc finger"/>
    <property type="match status" value="1"/>
</dbReference>
<feature type="domain" description="C2" evidence="4">
    <location>
        <begin position="303"/>
        <end position="428"/>
    </location>
</feature>
<dbReference type="CDD" id="cd15765">
    <property type="entry name" value="FYVE_Slp3"/>
    <property type="match status" value="1"/>
</dbReference>
<keyword evidence="2" id="KW-0677">Repeat</keyword>
<dbReference type="EMBL" id="VXAH01000002">
    <property type="protein sequence ID" value="NXK29830.1"/>
    <property type="molecule type" value="Genomic_DNA"/>
</dbReference>
<keyword evidence="7" id="KW-1185">Reference proteome</keyword>
<feature type="non-terminal residue" evidence="6">
    <location>
        <position position="1"/>
    </location>
</feature>
<proteinExistence type="predicted"/>
<dbReference type="SMART" id="SM00239">
    <property type="entry name" value="C2"/>
    <property type="match status" value="2"/>
</dbReference>
<dbReference type="PANTHER" id="PTHR45716:SF1">
    <property type="entry name" value="SYNAPTOTAGMIN-LIKE PROTEIN 3"/>
    <property type="match status" value="1"/>
</dbReference>
<dbReference type="InterPro" id="IPR043567">
    <property type="entry name" value="SYTL1-5_C2B"/>
</dbReference>
<dbReference type="Pfam" id="PF00168">
    <property type="entry name" value="C2"/>
    <property type="match status" value="2"/>
</dbReference>
<dbReference type="AlphaFoldDB" id="A0A7L0ID68"/>
<gene>
    <name evidence="6" type="primary">Sytl3</name>
    <name evidence="6" type="ORF">PIPCHL_R07838</name>
</gene>
<sequence length="606" mass="69172">MACEFNLNFLKELEREAVLEVLYRDEMVRKTEEERIRKLKLHLHQLRWKGAKNVSHEYKERSCARCQKSLGLFMNRGAVCNGCSHRVCSECRVYLNPCLWKCTICYAHGDVKVKAGEWFFEERAKKYPGEGRHETVGAKLLKSYQKLSTISVVPPTPPPFTESTAGTNVMELGESKRFNKSVENLFLSLTTHIKKISKSQNDMTDRCVLTTDCGKNVERRRERRSQSDTAINITSKMKSTPSLQQLITGAQNDSEILTKSSCKEDEDISPTSDIVFCDGRKHGSLLSLNSTCTEYGNFGKANVTGEIEFALRYIFRTCILEICIRRCKNLAYGEEKKKKCNPYVKVYLLPDKSPRSKRKTAVKKSTVDPEFDETLKYKIEYSQLRSRQLQISVWHAGGLKYRVFLGEVVIPLAAWNFEEDSVQFFDWYQLKPKLENPEDDLTQCSGELLLSARLLVPAQYKNFQFEGNKDQAVPNCQLQVMVFGAKNLPMLRSAGMLNSFVKGCLILPDQAEVRKKSPVLKKEACPQWKHLFVFDGVNPAQLQQSCLHLTVWDKSTFSSSDQFLGGAKLGAKELFGSTDLVSHSVLQWQEVLCNPNMWMDFTLALH</sequence>
<dbReference type="CDD" id="cd04020">
    <property type="entry name" value="C2B_SLP_1-2-3-4"/>
    <property type="match status" value="1"/>
</dbReference>
<feature type="non-terminal residue" evidence="6">
    <location>
        <position position="606"/>
    </location>
</feature>
<organism evidence="6 7">
    <name type="scientific">Piprites chloris</name>
    <name type="common">Wing-barred manakin</name>
    <dbReference type="NCBI Taxonomy" id="114369"/>
    <lineage>
        <taxon>Eukaryota</taxon>
        <taxon>Metazoa</taxon>
        <taxon>Chordata</taxon>
        <taxon>Craniata</taxon>
        <taxon>Vertebrata</taxon>
        <taxon>Euteleostomi</taxon>
        <taxon>Archelosauria</taxon>
        <taxon>Archosauria</taxon>
        <taxon>Dinosauria</taxon>
        <taxon>Saurischia</taxon>
        <taxon>Theropoda</taxon>
        <taxon>Coelurosauria</taxon>
        <taxon>Aves</taxon>
        <taxon>Neognathae</taxon>
        <taxon>Neoaves</taxon>
        <taxon>Telluraves</taxon>
        <taxon>Australaves</taxon>
        <taxon>Passeriformes</taxon>
        <taxon>Pipridae</taxon>
        <taxon>Piprites</taxon>
    </lineage>
</organism>
<dbReference type="Proteomes" id="UP000520962">
    <property type="component" value="Unassembled WGS sequence"/>
</dbReference>
<evidence type="ECO:0000259" key="5">
    <source>
        <dbReference type="PROSITE" id="PS50916"/>
    </source>
</evidence>
<dbReference type="GO" id="GO:0031267">
    <property type="term" value="F:small GTPase binding"/>
    <property type="evidence" value="ECO:0007669"/>
    <property type="project" value="InterPro"/>
</dbReference>
<dbReference type="InterPro" id="IPR010911">
    <property type="entry name" value="Rab_BD"/>
</dbReference>
<evidence type="ECO:0000259" key="4">
    <source>
        <dbReference type="PROSITE" id="PS50004"/>
    </source>
</evidence>
<dbReference type="GO" id="GO:0070382">
    <property type="term" value="C:exocytic vesicle"/>
    <property type="evidence" value="ECO:0007669"/>
    <property type="project" value="TreeGrafter"/>
</dbReference>
<dbReference type="CDD" id="cd08392">
    <property type="entry name" value="C2A_SLP-3"/>
    <property type="match status" value="1"/>
</dbReference>
<feature type="domain" description="RabBD" evidence="5">
    <location>
        <begin position="4"/>
        <end position="122"/>
    </location>
</feature>
<evidence type="ECO:0000313" key="7">
    <source>
        <dbReference type="Proteomes" id="UP000520962"/>
    </source>
</evidence>
<dbReference type="Gene3D" id="3.30.40.10">
    <property type="entry name" value="Zinc/RING finger domain, C3HC4 (zinc finger)"/>
    <property type="match status" value="1"/>
</dbReference>
<evidence type="ECO:0000256" key="2">
    <source>
        <dbReference type="ARBA" id="ARBA00022737"/>
    </source>
</evidence>
<dbReference type="InterPro" id="IPR013083">
    <property type="entry name" value="Znf_RING/FYVE/PHD"/>
</dbReference>
<feature type="domain" description="C2" evidence="4">
    <location>
        <begin position="457"/>
        <end position="585"/>
    </location>
</feature>
<dbReference type="InterPro" id="IPR035892">
    <property type="entry name" value="C2_domain_sf"/>
</dbReference>
<protein>
    <submittedName>
        <fullName evidence="6">SYTL3 protein</fullName>
    </submittedName>
</protein>
<dbReference type="GO" id="GO:0005886">
    <property type="term" value="C:plasma membrane"/>
    <property type="evidence" value="ECO:0007669"/>
    <property type="project" value="TreeGrafter"/>
</dbReference>
<dbReference type="GO" id="GO:0006887">
    <property type="term" value="P:exocytosis"/>
    <property type="evidence" value="ECO:0007669"/>
    <property type="project" value="TreeGrafter"/>
</dbReference>
<dbReference type="FunFam" id="3.30.40.10:FF:000018">
    <property type="entry name" value="Synaptotagmin-like 5, isoform CRA_a"/>
    <property type="match status" value="1"/>
</dbReference>
<evidence type="ECO:0000313" key="6">
    <source>
        <dbReference type="EMBL" id="NXK29830.1"/>
    </source>
</evidence>
<name>A0A7L0ID68_PIPCL</name>
<dbReference type="GO" id="GO:0006886">
    <property type="term" value="P:intracellular protein transport"/>
    <property type="evidence" value="ECO:0007669"/>
    <property type="project" value="InterPro"/>
</dbReference>
<dbReference type="FunFam" id="2.60.40.150:FF:000006">
    <property type="entry name" value="Synaptotagmin-like 5, isoform CRA_a"/>
    <property type="match status" value="1"/>
</dbReference>
<dbReference type="Gene3D" id="2.60.40.150">
    <property type="entry name" value="C2 domain"/>
    <property type="match status" value="2"/>
</dbReference>
<reference evidence="6 7" key="1">
    <citation type="submission" date="2019-09" db="EMBL/GenBank/DDBJ databases">
        <title>Bird 10,000 Genomes (B10K) Project - Family phase.</title>
        <authorList>
            <person name="Zhang G."/>
        </authorList>
    </citation>
    <scope>NUCLEOTIDE SEQUENCE [LARGE SCALE GENOMIC DNA]</scope>
    <source>
        <strain evidence="6">B10K-DU-007-02</strain>
        <tissue evidence="6">Mixed tissue sample</tissue>
    </source>
</reference>
<evidence type="ECO:0000256" key="3">
    <source>
        <dbReference type="ARBA" id="ARBA00023136"/>
    </source>
</evidence>
<dbReference type="InterPro" id="IPR011011">
    <property type="entry name" value="Znf_FYVE_PHD"/>
</dbReference>
<dbReference type="InterPro" id="IPR000008">
    <property type="entry name" value="C2_dom"/>
</dbReference>
<keyword evidence="3" id="KW-0472">Membrane</keyword>
<evidence type="ECO:0000256" key="1">
    <source>
        <dbReference type="ARBA" id="ARBA00004170"/>
    </source>
</evidence>
<dbReference type="SUPFAM" id="SSF49562">
    <property type="entry name" value="C2 domain (Calcium/lipid-binding domain, CaLB)"/>
    <property type="match status" value="2"/>
</dbReference>
<comment type="subcellular location">
    <subcellularLocation>
        <location evidence="1">Membrane</location>
        <topology evidence="1">Peripheral membrane protein</topology>
    </subcellularLocation>
</comment>
<dbReference type="Pfam" id="PF02318">
    <property type="entry name" value="FYVE_2"/>
    <property type="match status" value="1"/>
</dbReference>
<accession>A0A7L0ID68</accession>
<dbReference type="PANTHER" id="PTHR45716">
    <property type="entry name" value="BITESIZE, ISOFORM I"/>
    <property type="match status" value="1"/>
</dbReference>
<comment type="caution">
    <text evidence="6">The sequence shown here is derived from an EMBL/GenBank/DDBJ whole genome shotgun (WGS) entry which is preliminary data.</text>
</comment>
<dbReference type="GO" id="GO:0042043">
    <property type="term" value="F:neurexin family protein binding"/>
    <property type="evidence" value="ECO:0007669"/>
    <property type="project" value="TreeGrafter"/>
</dbReference>
<dbReference type="PROSITE" id="PS50916">
    <property type="entry name" value="RABBD"/>
    <property type="match status" value="1"/>
</dbReference>
<dbReference type="PROSITE" id="PS50004">
    <property type="entry name" value="C2"/>
    <property type="match status" value="2"/>
</dbReference>
<dbReference type="InterPro" id="IPR041282">
    <property type="entry name" value="FYVE_2"/>
</dbReference>